<evidence type="ECO:0000313" key="2">
    <source>
        <dbReference type="EMBL" id="MVN20974.1"/>
    </source>
</evidence>
<dbReference type="InterPro" id="IPR035093">
    <property type="entry name" value="RelE/ParE_toxin_dom_sf"/>
</dbReference>
<name>A0A7K1SUK4_9SPHI</name>
<keyword evidence="1" id="KW-1277">Toxin-antitoxin system</keyword>
<evidence type="ECO:0000256" key="1">
    <source>
        <dbReference type="ARBA" id="ARBA00022649"/>
    </source>
</evidence>
<reference evidence="2 3" key="1">
    <citation type="submission" date="2019-12" db="EMBL/GenBank/DDBJ databases">
        <title>Mucilaginibacter sp. HMF7410 genome sequencing and assembly.</title>
        <authorList>
            <person name="Kang H."/>
            <person name="Cha I."/>
            <person name="Kim H."/>
            <person name="Joh K."/>
        </authorList>
    </citation>
    <scope>NUCLEOTIDE SEQUENCE [LARGE SCALE GENOMIC DNA]</scope>
    <source>
        <strain evidence="2 3">HMF7410</strain>
    </source>
</reference>
<evidence type="ECO:0000313" key="3">
    <source>
        <dbReference type="Proteomes" id="UP000462014"/>
    </source>
</evidence>
<protein>
    <recommendedName>
        <fullName evidence="4">Type II toxin-antitoxin system RelE/ParE family toxin</fullName>
    </recommendedName>
</protein>
<dbReference type="Pfam" id="PF05016">
    <property type="entry name" value="ParE_toxin"/>
    <property type="match status" value="1"/>
</dbReference>
<dbReference type="RefSeq" id="WP_157564930.1">
    <property type="nucleotide sequence ID" value="NZ_WPIK01000004.1"/>
</dbReference>
<dbReference type="EMBL" id="WPIK01000004">
    <property type="protein sequence ID" value="MVN20974.1"/>
    <property type="molecule type" value="Genomic_DNA"/>
</dbReference>
<comment type="caution">
    <text evidence="2">The sequence shown here is derived from an EMBL/GenBank/DDBJ whole genome shotgun (WGS) entry which is preliminary data.</text>
</comment>
<sequence length="96" mass="11467">MKIILTKRAEQNFISIKEYIQQNFGEIVAEVFEQKITDFLHLLKTYPQIGSVEVKSKQIRAFRLTKLTTVFYRIKDQNMIILTFFDVRQDPKKKPK</sequence>
<evidence type="ECO:0008006" key="4">
    <source>
        <dbReference type="Google" id="ProtNLM"/>
    </source>
</evidence>
<dbReference type="AlphaFoldDB" id="A0A7K1SUK4"/>
<gene>
    <name evidence="2" type="ORF">GO621_05415</name>
</gene>
<organism evidence="2 3">
    <name type="scientific">Mucilaginibacter arboris</name>
    <dbReference type="NCBI Taxonomy" id="2682090"/>
    <lineage>
        <taxon>Bacteria</taxon>
        <taxon>Pseudomonadati</taxon>
        <taxon>Bacteroidota</taxon>
        <taxon>Sphingobacteriia</taxon>
        <taxon>Sphingobacteriales</taxon>
        <taxon>Sphingobacteriaceae</taxon>
        <taxon>Mucilaginibacter</taxon>
    </lineage>
</organism>
<dbReference type="InterPro" id="IPR007712">
    <property type="entry name" value="RelE/ParE_toxin"/>
</dbReference>
<dbReference type="Gene3D" id="3.30.2310.20">
    <property type="entry name" value="RelE-like"/>
    <property type="match status" value="1"/>
</dbReference>
<dbReference type="Proteomes" id="UP000462014">
    <property type="component" value="Unassembled WGS sequence"/>
</dbReference>
<keyword evidence="3" id="KW-1185">Reference proteome</keyword>
<proteinExistence type="predicted"/>
<accession>A0A7K1SUK4</accession>